<dbReference type="AlphaFoldDB" id="A0A1F5EWV7"/>
<feature type="coiled-coil region" evidence="1">
    <location>
        <begin position="44"/>
        <end position="92"/>
    </location>
</feature>
<evidence type="ECO:0000313" key="3">
    <source>
        <dbReference type="Proteomes" id="UP000177187"/>
    </source>
</evidence>
<accession>A0A1F5EWV7</accession>
<evidence type="ECO:0000256" key="1">
    <source>
        <dbReference type="SAM" id="Coils"/>
    </source>
</evidence>
<dbReference type="Proteomes" id="UP000177187">
    <property type="component" value="Unassembled WGS sequence"/>
</dbReference>
<gene>
    <name evidence="2" type="ORF">A2Y64_01485</name>
</gene>
<protein>
    <submittedName>
        <fullName evidence="2">Uncharacterized protein</fullName>
    </submittedName>
</protein>
<sequence length="93" mass="10529">MRKSTMRWLVLAFAFALLAIVPFITSCGYSDAELKEYDVAKAGKVSADKRLNAAEDENESLKARIEQKEAELDRAKENLAEKKAAYEEWEASR</sequence>
<keyword evidence="1" id="KW-0175">Coiled coil</keyword>
<organism evidence="2 3">
    <name type="scientific">Candidatus Coatesbacteria bacterium RBG_13_66_14</name>
    <dbReference type="NCBI Taxonomy" id="1817816"/>
    <lineage>
        <taxon>Bacteria</taxon>
        <taxon>Candidatus Coatesiibacteriota</taxon>
    </lineage>
</organism>
<name>A0A1F5EWV7_9BACT</name>
<dbReference type="PROSITE" id="PS51257">
    <property type="entry name" value="PROKAR_LIPOPROTEIN"/>
    <property type="match status" value="1"/>
</dbReference>
<evidence type="ECO:0000313" key="2">
    <source>
        <dbReference type="EMBL" id="OGD71893.1"/>
    </source>
</evidence>
<proteinExistence type="predicted"/>
<reference evidence="2 3" key="1">
    <citation type="journal article" date="2016" name="Nat. Commun.">
        <title>Thousands of microbial genomes shed light on interconnected biogeochemical processes in an aquifer system.</title>
        <authorList>
            <person name="Anantharaman K."/>
            <person name="Brown C.T."/>
            <person name="Hug L.A."/>
            <person name="Sharon I."/>
            <person name="Castelle C.J."/>
            <person name="Probst A.J."/>
            <person name="Thomas B.C."/>
            <person name="Singh A."/>
            <person name="Wilkins M.J."/>
            <person name="Karaoz U."/>
            <person name="Brodie E.L."/>
            <person name="Williams K.H."/>
            <person name="Hubbard S.S."/>
            <person name="Banfield J.F."/>
        </authorList>
    </citation>
    <scope>NUCLEOTIDE SEQUENCE [LARGE SCALE GENOMIC DNA]</scope>
</reference>
<comment type="caution">
    <text evidence="2">The sequence shown here is derived from an EMBL/GenBank/DDBJ whole genome shotgun (WGS) entry which is preliminary data.</text>
</comment>
<dbReference type="EMBL" id="MFAF01000137">
    <property type="protein sequence ID" value="OGD71893.1"/>
    <property type="molecule type" value="Genomic_DNA"/>
</dbReference>